<feature type="region of interest" description="Disordered" evidence="1">
    <location>
        <begin position="41"/>
        <end position="64"/>
    </location>
</feature>
<reference evidence="3 4" key="1">
    <citation type="submission" date="2022-01" db="EMBL/GenBank/DDBJ databases">
        <title>Whole genome-based taxonomy of the Shewanellaceae.</title>
        <authorList>
            <person name="Martin-Rodriguez A.J."/>
        </authorList>
    </citation>
    <scope>NUCLEOTIDE SEQUENCE [LARGE SCALE GENOMIC DNA]</scope>
    <source>
        <strain evidence="3 4">DSM 21332</strain>
    </source>
</reference>
<keyword evidence="2" id="KW-1133">Transmembrane helix</keyword>
<proteinExistence type="predicted"/>
<evidence type="ECO:0000256" key="2">
    <source>
        <dbReference type="SAM" id="Phobius"/>
    </source>
</evidence>
<evidence type="ECO:0000313" key="4">
    <source>
        <dbReference type="Proteomes" id="UP001202831"/>
    </source>
</evidence>
<name>A0ABT0N3R5_9GAMM</name>
<dbReference type="RefSeq" id="WP_249248003.1">
    <property type="nucleotide sequence ID" value="NZ_JAKIKT010000001.1"/>
</dbReference>
<keyword evidence="4" id="KW-1185">Reference proteome</keyword>
<evidence type="ECO:0000313" key="3">
    <source>
        <dbReference type="EMBL" id="MCL2913094.1"/>
    </source>
</evidence>
<sequence length="93" mass="10134">MSTLYKIFDAVLLVTITLLNVFMLCALITSVWLYNETKPPLTAPLTESPLTETKGASPLTGTDTVNDCESDITARYVMMSTECGNTLPLGDKQ</sequence>
<protein>
    <submittedName>
        <fullName evidence="3">Uncharacterized protein</fullName>
    </submittedName>
</protein>
<dbReference type="EMBL" id="JAKIKT010000001">
    <property type="protein sequence ID" value="MCL2913094.1"/>
    <property type="molecule type" value="Genomic_DNA"/>
</dbReference>
<keyword evidence="2" id="KW-0472">Membrane</keyword>
<dbReference type="Proteomes" id="UP001202831">
    <property type="component" value="Unassembled WGS sequence"/>
</dbReference>
<accession>A0ABT0N3R5</accession>
<keyword evidence="2" id="KW-0812">Transmembrane</keyword>
<feature type="transmembrane region" description="Helical" evidence="2">
    <location>
        <begin position="12"/>
        <end position="34"/>
    </location>
</feature>
<organism evidence="3 4">
    <name type="scientific">Shewanella corallii</name>
    <dbReference type="NCBI Taxonomy" id="560080"/>
    <lineage>
        <taxon>Bacteria</taxon>
        <taxon>Pseudomonadati</taxon>
        <taxon>Pseudomonadota</taxon>
        <taxon>Gammaproteobacteria</taxon>
        <taxon>Alteromonadales</taxon>
        <taxon>Shewanellaceae</taxon>
        <taxon>Shewanella</taxon>
    </lineage>
</organism>
<gene>
    <name evidence="3" type="ORF">L2725_04755</name>
</gene>
<comment type="caution">
    <text evidence="3">The sequence shown here is derived from an EMBL/GenBank/DDBJ whole genome shotgun (WGS) entry which is preliminary data.</text>
</comment>
<evidence type="ECO:0000256" key="1">
    <source>
        <dbReference type="SAM" id="MobiDB-lite"/>
    </source>
</evidence>